<feature type="region of interest" description="Disordered" evidence="1">
    <location>
        <begin position="9"/>
        <end position="34"/>
    </location>
</feature>
<evidence type="ECO:0000313" key="3">
    <source>
        <dbReference type="Proteomes" id="UP000266841"/>
    </source>
</evidence>
<evidence type="ECO:0000256" key="1">
    <source>
        <dbReference type="SAM" id="MobiDB-lite"/>
    </source>
</evidence>
<dbReference type="Proteomes" id="UP000266841">
    <property type="component" value="Unassembled WGS sequence"/>
</dbReference>
<name>K0R5I6_THAOC</name>
<comment type="caution">
    <text evidence="2">The sequence shown here is derived from an EMBL/GenBank/DDBJ whole genome shotgun (WGS) entry which is preliminary data.</text>
</comment>
<dbReference type="EMBL" id="AGNL01045718">
    <property type="protein sequence ID" value="EJK48543.1"/>
    <property type="molecule type" value="Genomic_DNA"/>
</dbReference>
<organism evidence="2 3">
    <name type="scientific">Thalassiosira oceanica</name>
    <name type="common">Marine diatom</name>
    <dbReference type="NCBI Taxonomy" id="159749"/>
    <lineage>
        <taxon>Eukaryota</taxon>
        <taxon>Sar</taxon>
        <taxon>Stramenopiles</taxon>
        <taxon>Ochrophyta</taxon>
        <taxon>Bacillariophyta</taxon>
        <taxon>Coscinodiscophyceae</taxon>
        <taxon>Thalassiosirophycidae</taxon>
        <taxon>Thalassiosirales</taxon>
        <taxon>Thalassiosiraceae</taxon>
        <taxon>Thalassiosira</taxon>
    </lineage>
</organism>
<dbReference type="AlphaFoldDB" id="K0R5I6"/>
<reference evidence="2 3" key="1">
    <citation type="journal article" date="2012" name="Genome Biol.">
        <title>Genome and low-iron response of an oceanic diatom adapted to chronic iron limitation.</title>
        <authorList>
            <person name="Lommer M."/>
            <person name="Specht M."/>
            <person name="Roy A.S."/>
            <person name="Kraemer L."/>
            <person name="Andreson R."/>
            <person name="Gutowska M.A."/>
            <person name="Wolf J."/>
            <person name="Bergner S.V."/>
            <person name="Schilhabel M.B."/>
            <person name="Klostermeier U.C."/>
            <person name="Beiko R.G."/>
            <person name="Rosenstiel P."/>
            <person name="Hippler M."/>
            <person name="Laroche J."/>
        </authorList>
    </citation>
    <scope>NUCLEOTIDE SEQUENCE [LARGE SCALE GENOMIC DNA]</scope>
    <source>
        <strain evidence="2 3">CCMP1005</strain>
    </source>
</reference>
<proteinExistence type="predicted"/>
<dbReference type="eggNOG" id="ENOG502SMQH">
    <property type="taxonomic scope" value="Eukaryota"/>
</dbReference>
<protein>
    <submittedName>
        <fullName evidence="2">Uncharacterized protein</fullName>
    </submittedName>
</protein>
<gene>
    <name evidence="2" type="ORF">THAOC_32650</name>
</gene>
<dbReference type="OMA" id="EAYLFEY"/>
<dbReference type="OrthoDB" id="206692at2759"/>
<evidence type="ECO:0000313" key="2">
    <source>
        <dbReference type="EMBL" id="EJK48543.1"/>
    </source>
</evidence>
<dbReference type="Gene3D" id="2.60.120.620">
    <property type="entry name" value="q2cbj1_9rhob like domain"/>
    <property type="match status" value="1"/>
</dbReference>
<sequence>MGCVVCKQAKQQQQHPTSPTRVTEAGGRNRQPDVTGYPRIDKTKMNTVRSFEGINVGPICAYLAKCDVDFEKSPLFNSETETTYVDEERRLSQYRSIKDPSLFALVEEFVMTTLNQGDEQYSYVLWKDGSDVTEIRYSAGGFFKPHRDFTSMVSNMVEEFSCIICVTPEKEFTKGVEGGQTAVWSFGTSKRGLCIYHHQIVNHFVPTLGGLDSSPTAKSFNTTTPGSGVVFRKDLNHEGKMLLKGTKHIITINLLGVRKNSSDQVLYVTFPDATDNGAASSASDAIEQAALGDRSFAIPVSKLTGPLEAHVRWANNNAEANGEHPPPVVPFVCKDFSPDDFSAVAKILNRCYLDEDCIKRAWDCLEYFGPFNCENILVDLALDSDLTPDELGKSAKKPKVAEEFTPKAPRSSQHDANVIVCENEARMQAVLSVARAFNEPYVPFKILFVEGMMHFFDGDGGGFNQEGPIKVQMTPAATFIGEHNNVMSLWCLDQGQYGGREEPFSIEEAHNCTPYFDCLIDQDMSKSILDLPFGSEAYLFEYDGDYPDEAFEVNFGGESETFKLDIEQFISGGFGLGLNLKVNSEELQSSLLKYLFNKHDRADVTPLELQAGLSNDKSGAASDKYFHLDSEGKVRFTRSQAAESSAFIASLGLEEKIKARLQEKQFELPQVSEKVSMVYCNDHRYGKMNVLWVCGVIRLDDAAQGKQKMEDTAAGTEFDAWPSEESRKKTQDAFLLAKKYEDHCNSGEGMKLGDKWWEYESDISISDA</sequence>
<keyword evidence="3" id="KW-1185">Reference proteome</keyword>
<accession>K0R5I6</accession>